<feature type="domain" description="Ternary complex factor MIP1 leucine-zipper" evidence="3">
    <location>
        <begin position="57"/>
        <end position="139"/>
    </location>
</feature>
<reference evidence="5" key="2">
    <citation type="submission" date="2025-08" db="UniProtKB">
        <authorList>
            <consortium name="RefSeq"/>
        </authorList>
    </citation>
    <scope>IDENTIFICATION</scope>
    <source>
        <tissue evidence="5">Etiolated seedlings</tissue>
    </source>
</reference>
<dbReference type="AlphaFoldDB" id="A0A1S2YSJ7"/>
<accession>A0A1S2YSJ7</accession>
<dbReference type="PaxDb" id="3827-XP_004509224.1"/>
<dbReference type="OrthoDB" id="418495at2759"/>
<dbReference type="GeneID" id="101503784"/>
<dbReference type="Pfam" id="PF14389">
    <property type="entry name" value="Lzipper-MIP1"/>
    <property type="match status" value="1"/>
</dbReference>
<proteinExistence type="predicted"/>
<evidence type="ECO:0000313" key="5">
    <source>
        <dbReference type="RefSeq" id="XP_004509224.1"/>
    </source>
</evidence>
<evidence type="ECO:0000259" key="3">
    <source>
        <dbReference type="Pfam" id="PF14389"/>
    </source>
</evidence>
<sequence>MGLEGLIPRHKRSKSFPDKKTVVEDNSPYSIETSDQTKLDSGYVTECSEARKKQTPMNNVRHTLKQEILQLEKRLEDQFKVRCTLEKALGYRPMSLVNTNDMTVPKPTMELIKEIAVLELEVVYLEQHLLSLYRKAFEQQLTPVTPSTMSESEKSPQLTTPITRFLEVSTPEVLTKRGCSAIQCFDHELHTLQEECNGYEIETPEKEHSANHPDEKHLDSGVHRCQSSLSQYSAFTARISPPEEVSTESLRACHSQPLSTMEFVENVDASAKIISLAEHLGTRISDHIPETANRLSEDMVKCISAIYYKLADPPVTNPSLSSPSSSTSAFSIGDQGDMWSPGFKNNSSFDVQLENPFHVEGLKEFSGPYSAMVEVSWIYKENQKLGDTEKLLQNFRSLICQLEEVNPAKLKHDEKLAFWINVHNALVMHAFLAYGIPQNNVKRVFLLLKAAYNIGGHTVSADTIQNTILGCRMSRPAQWFRVFFSSKMKFKAGDGRQAYAIEQPEPLLHFALCSGNHSDPAVRIYTPKRVFQELEVAKEEYIRATFGIRKDQKILLPKIVDSFSKDSGLCHADVIEMIQHSLPESLRKSVKKFHLAKSAKSIEWIPHNFTFRYLLPKELVK</sequence>
<organism evidence="4 5">
    <name type="scientific">Cicer arietinum</name>
    <name type="common">Chickpea</name>
    <name type="synonym">Garbanzo</name>
    <dbReference type="NCBI Taxonomy" id="3827"/>
    <lineage>
        <taxon>Eukaryota</taxon>
        <taxon>Viridiplantae</taxon>
        <taxon>Streptophyta</taxon>
        <taxon>Embryophyta</taxon>
        <taxon>Tracheophyta</taxon>
        <taxon>Spermatophyta</taxon>
        <taxon>Magnoliopsida</taxon>
        <taxon>eudicotyledons</taxon>
        <taxon>Gunneridae</taxon>
        <taxon>Pentapetalae</taxon>
        <taxon>rosids</taxon>
        <taxon>fabids</taxon>
        <taxon>Fabales</taxon>
        <taxon>Fabaceae</taxon>
        <taxon>Papilionoideae</taxon>
        <taxon>50 kb inversion clade</taxon>
        <taxon>NPAAA clade</taxon>
        <taxon>Hologalegina</taxon>
        <taxon>IRL clade</taxon>
        <taxon>Cicereae</taxon>
        <taxon>Cicer</taxon>
    </lineage>
</organism>
<dbReference type="Proteomes" id="UP000087171">
    <property type="component" value="Chromosome Ca7"/>
</dbReference>
<evidence type="ECO:0000259" key="2">
    <source>
        <dbReference type="Pfam" id="PF04784"/>
    </source>
</evidence>
<gene>
    <name evidence="5" type="primary">LOC101503784</name>
</gene>
<dbReference type="RefSeq" id="XP_004509224.1">
    <property type="nucleotide sequence ID" value="XM_004509167.3"/>
</dbReference>
<protein>
    <submittedName>
        <fullName evidence="5">Uncharacterized protein LOC101503784</fullName>
    </submittedName>
</protein>
<keyword evidence="4" id="KW-1185">Reference proteome</keyword>
<dbReference type="eggNOG" id="ENOG502QQYA">
    <property type="taxonomic scope" value="Eukaryota"/>
</dbReference>
<dbReference type="InterPro" id="IPR006869">
    <property type="entry name" value="DUF547"/>
</dbReference>
<name>A0A1S2YSJ7_CICAR</name>
<reference evidence="4" key="1">
    <citation type="journal article" date="2013" name="Nat. Biotechnol.">
        <title>Draft genome sequence of chickpea (Cicer arietinum) provides a resource for trait improvement.</title>
        <authorList>
            <person name="Varshney R.K."/>
            <person name="Song C."/>
            <person name="Saxena R.K."/>
            <person name="Azam S."/>
            <person name="Yu S."/>
            <person name="Sharpe A.G."/>
            <person name="Cannon S."/>
            <person name="Baek J."/>
            <person name="Rosen B.D."/>
            <person name="Tar'an B."/>
            <person name="Millan T."/>
            <person name="Zhang X."/>
            <person name="Ramsay L.D."/>
            <person name="Iwata A."/>
            <person name="Wang Y."/>
            <person name="Nelson W."/>
            <person name="Farmer A.D."/>
            <person name="Gaur P.M."/>
            <person name="Soderlund C."/>
            <person name="Penmetsa R.V."/>
            <person name="Xu C."/>
            <person name="Bharti A.K."/>
            <person name="He W."/>
            <person name="Winter P."/>
            <person name="Zhao S."/>
            <person name="Hane J.K."/>
            <person name="Carrasquilla-Garcia N."/>
            <person name="Condie J.A."/>
            <person name="Upadhyaya H.D."/>
            <person name="Luo M.C."/>
            <person name="Thudi M."/>
            <person name="Gowda C.L."/>
            <person name="Singh N.P."/>
            <person name="Lichtenzveig J."/>
            <person name="Gali K.K."/>
            <person name="Rubio J."/>
            <person name="Nadarajan N."/>
            <person name="Dolezel J."/>
            <person name="Bansal K.C."/>
            <person name="Xu X."/>
            <person name="Edwards D."/>
            <person name="Zhang G."/>
            <person name="Kahl G."/>
            <person name="Gil J."/>
            <person name="Singh K.B."/>
            <person name="Datta S.K."/>
            <person name="Jackson S.A."/>
            <person name="Wang J."/>
            <person name="Cook D.R."/>
        </authorList>
    </citation>
    <scope>NUCLEOTIDE SEQUENCE [LARGE SCALE GENOMIC DNA]</scope>
    <source>
        <strain evidence="4">cv. CDC Frontier</strain>
    </source>
</reference>
<evidence type="ECO:0000313" key="4">
    <source>
        <dbReference type="Proteomes" id="UP000087171"/>
    </source>
</evidence>
<evidence type="ECO:0000256" key="1">
    <source>
        <dbReference type="SAM" id="MobiDB-lite"/>
    </source>
</evidence>
<dbReference type="InterPro" id="IPR025757">
    <property type="entry name" value="MIP1_Leuzipper"/>
</dbReference>
<dbReference type="PANTHER" id="PTHR23054">
    <property type="entry name" value="TERNARY COMPLEX FACTOR MIP1, LEUCINE-ZIPPER-RELATED"/>
    <property type="match status" value="1"/>
</dbReference>
<feature type="domain" description="DUF547" evidence="2">
    <location>
        <begin position="408"/>
        <end position="542"/>
    </location>
</feature>
<dbReference type="Pfam" id="PF04784">
    <property type="entry name" value="DUF547"/>
    <property type="match status" value="1"/>
</dbReference>
<feature type="region of interest" description="Disordered" evidence="1">
    <location>
        <begin position="1"/>
        <end position="34"/>
    </location>
</feature>
<dbReference type="PANTHER" id="PTHR23054:SF18">
    <property type="entry name" value="TERNARY COMPLEX FACTOR MIP1, LEUCINE-ZIPPER"/>
    <property type="match status" value="1"/>
</dbReference>
<dbReference type="KEGG" id="cam:101503784"/>